<dbReference type="InterPro" id="IPR058333">
    <property type="entry name" value="DUF8020"/>
</dbReference>
<accession>A0A543EY46</accession>
<dbReference type="EMBL" id="VFPG01000002">
    <property type="protein sequence ID" value="TQM26485.1"/>
    <property type="molecule type" value="Genomic_DNA"/>
</dbReference>
<organism evidence="4 5">
    <name type="scientific">Nocardia bhagyanarayanae</name>
    <dbReference type="NCBI Taxonomy" id="1215925"/>
    <lineage>
        <taxon>Bacteria</taxon>
        <taxon>Bacillati</taxon>
        <taxon>Actinomycetota</taxon>
        <taxon>Actinomycetes</taxon>
        <taxon>Mycobacteriales</taxon>
        <taxon>Nocardiaceae</taxon>
        <taxon>Nocardia</taxon>
    </lineage>
</organism>
<feature type="signal peptide" evidence="2">
    <location>
        <begin position="1"/>
        <end position="27"/>
    </location>
</feature>
<dbReference type="Pfam" id="PF26059">
    <property type="entry name" value="DUF8020"/>
    <property type="match status" value="1"/>
</dbReference>
<keyword evidence="1" id="KW-0812">Transmembrane</keyword>
<sequence length="252" mass="25199">MKLRNSVVTAAMAAVAVGVCGSGVTNAQPAEEQGAVRYEVTRQGDSAVVAIGDGKLRVVADQLVVTDVHDTPVAAVPLTYRMDAMAYPIAAKIEGDRAILTPSREGGTPVTAVSASEVISQEQAAKQVAESFTPRDQSALGVFAQRMTISAAVSAVVGAVLGGGVGCLLGGAAGATVASPVIALLLPWVGATIAGCVLGAATLGAVGAMVGLITVGGPIALFSAFQYFSTILTPCPPELPYCKDPSVPAPPK</sequence>
<feature type="transmembrane region" description="Helical" evidence="1">
    <location>
        <begin position="181"/>
        <end position="201"/>
    </location>
</feature>
<dbReference type="Proteomes" id="UP000316331">
    <property type="component" value="Unassembled WGS sequence"/>
</dbReference>
<keyword evidence="1" id="KW-1133">Transmembrane helix</keyword>
<evidence type="ECO:0000256" key="2">
    <source>
        <dbReference type="SAM" id="SignalP"/>
    </source>
</evidence>
<dbReference type="AlphaFoldDB" id="A0A543EY46"/>
<evidence type="ECO:0000313" key="4">
    <source>
        <dbReference type="EMBL" id="TQM26485.1"/>
    </source>
</evidence>
<feature type="domain" description="DUF8020" evidence="3">
    <location>
        <begin position="35"/>
        <end position="103"/>
    </location>
</feature>
<comment type="caution">
    <text evidence="4">The sequence shown here is derived from an EMBL/GenBank/DDBJ whole genome shotgun (WGS) entry which is preliminary data.</text>
</comment>
<gene>
    <name evidence="4" type="ORF">FB390_6683</name>
</gene>
<name>A0A543EY46_9NOCA</name>
<evidence type="ECO:0000313" key="5">
    <source>
        <dbReference type="Proteomes" id="UP000316331"/>
    </source>
</evidence>
<keyword evidence="5" id="KW-1185">Reference proteome</keyword>
<evidence type="ECO:0000259" key="3">
    <source>
        <dbReference type="Pfam" id="PF26059"/>
    </source>
</evidence>
<feature type="transmembrane region" description="Helical" evidence="1">
    <location>
        <begin position="207"/>
        <end position="228"/>
    </location>
</feature>
<keyword evidence="1" id="KW-0472">Membrane</keyword>
<keyword evidence="2" id="KW-0732">Signal</keyword>
<proteinExistence type="predicted"/>
<feature type="transmembrane region" description="Helical" evidence="1">
    <location>
        <begin position="147"/>
        <end position="169"/>
    </location>
</feature>
<reference evidence="4 5" key="1">
    <citation type="submission" date="2019-06" db="EMBL/GenBank/DDBJ databases">
        <title>Sequencing the genomes of 1000 actinobacteria strains.</title>
        <authorList>
            <person name="Klenk H.-P."/>
        </authorList>
    </citation>
    <scope>NUCLEOTIDE SEQUENCE [LARGE SCALE GENOMIC DNA]</scope>
    <source>
        <strain evidence="4 5">DSM 103495</strain>
    </source>
</reference>
<dbReference type="RefSeq" id="WP_141813019.1">
    <property type="nucleotide sequence ID" value="NZ_VFPG01000002.1"/>
</dbReference>
<feature type="chain" id="PRO_5038973840" description="DUF8020 domain-containing protein" evidence="2">
    <location>
        <begin position="28"/>
        <end position="252"/>
    </location>
</feature>
<dbReference type="OrthoDB" id="4555778at2"/>
<protein>
    <recommendedName>
        <fullName evidence="3">DUF8020 domain-containing protein</fullName>
    </recommendedName>
</protein>
<evidence type="ECO:0000256" key="1">
    <source>
        <dbReference type="SAM" id="Phobius"/>
    </source>
</evidence>